<dbReference type="AlphaFoldDB" id="A0A0E9V0M2"/>
<name>A0A0E9V0M2_ANGAN</name>
<protein>
    <submittedName>
        <fullName evidence="1">Uncharacterized protein</fullName>
    </submittedName>
</protein>
<sequence length="42" mass="5111">MFPPYTVIRNFTRRVLRLILLFWSITFIHVCGHNQITLFDCK</sequence>
<organism evidence="1">
    <name type="scientific">Anguilla anguilla</name>
    <name type="common">European freshwater eel</name>
    <name type="synonym">Muraena anguilla</name>
    <dbReference type="NCBI Taxonomy" id="7936"/>
    <lineage>
        <taxon>Eukaryota</taxon>
        <taxon>Metazoa</taxon>
        <taxon>Chordata</taxon>
        <taxon>Craniata</taxon>
        <taxon>Vertebrata</taxon>
        <taxon>Euteleostomi</taxon>
        <taxon>Actinopterygii</taxon>
        <taxon>Neopterygii</taxon>
        <taxon>Teleostei</taxon>
        <taxon>Anguilliformes</taxon>
        <taxon>Anguillidae</taxon>
        <taxon>Anguilla</taxon>
    </lineage>
</organism>
<reference evidence="1" key="1">
    <citation type="submission" date="2014-11" db="EMBL/GenBank/DDBJ databases">
        <authorList>
            <person name="Amaro Gonzalez C."/>
        </authorList>
    </citation>
    <scope>NUCLEOTIDE SEQUENCE</scope>
</reference>
<dbReference type="EMBL" id="GBXM01037809">
    <property type="protein sequence ID" value="JAH70768.1"/>
    <property type="molecule type" value="Transcribed_RNA"/>
</dbReference>
<reference evidence="1" key="2">
    <citation type="journal article" date="2015" name="Fish Shellfish Immunol.">
        <title>Early steps in the European eel (Anguilla anguilla)-Vibrio vulnificus interaction in the gills: Role of the RtxA13 toxin.</title>
        <authorList>
            <person name="Callol A."/>
            <person name="Pajuelo D."/>
            <person name="Ebbesson L."/>
            <person name="Teles M."/>
            <person name="MacKenzie S."/>
            <person name="Amaro C."/>
        </authorList>
    </citation>
    <scope>NUCLEOTIDE SEQUENCE</scope>
</reference>
<accession>A0A0E9V0M2</accession>
<proteinExistence type="predicted"/>
<evidence type="ECO:0000313" key="1">
    <source>
        <dbReference type="EMBL" id="JAH70768.1"/>
    </source>
</evidence>